<protein>
    <submittedName>
        <fullName evidence="1">Uncharacterized protein</fullName>
    </submittedName>
</protein>
<name>M5AZ12_LEVBR</name>
<dbReference type="PATRIC" id="fig|1001583.3.peg.726"/>
<proteinExistence type="predicted"/>
<evidence type="ECO:0000313" key="1">
    <source>
        <dbReference type="EMBL" id="BAN06371.1"/>
    </source>
</evidence>
<dbReference type="EMBL" id="AP012167">
    <property type="protein sequence ID" value="BAN06371.1"/>
    <property type="molecule type" value="Genomic_DNA"/>
</dbReference>
<dbReference type="HOGENOM" id="CLU_3253105_0_0_9"/>
<dbReference type="KEGG" id="lbk:LVISKB_0736"/>
<evidence type="ECO:0000313" key="2">
    <source>
        <dbReference type="Proteomes" id="UP000012042"/>
    </source>
</evidence>
<organism evidence="1 2">
    <name type="scientific">Levilactobacillus brevis KB290</name>
    <dbReference type="NCBI Taxonomy" id="1001583"/>
    <lineage>
        <taxon>Bacteria</taxon>
        <taxon>Bacillati</taxon>
        <taxon>Bacillota</taxon>
        <taxon>Bacilli</taxon>
        <taxon>Lactobacillales</taxon>
        <taxon>Lactobacillaceae</taxon>
        <taxon>Levilactobacillus</taxon>
    </lineage>
</organism>
<dbReference type="AlphaFoldDB" id="M5AZ12"/>
<accession>M5AZ12</accession>
<reference evidence="1 2" key="1">
    <citation type="journal article" date="2013" name="PLoS ONE">
        <title>Genomic Analysis by Deep Sequencing of the Probiotic Lactobacillus brevis KB290 Harboring Nine Plasmids Reveals Genomic Stability.</title>
        <authorList>
            <person name="Fukao M."/>
            <person name="Oshima K."/>
            <person name="Morita H."/>
            <person name="Toh H."/>
            <person name="Suda W."/>
            <person name="Kim S.W."/>
            <person name="Suzuki S."/>
            <person name="Yakabe T."/>
            <person name="Hattori M."/>
            <person name="Yajima N."/>
        </authorList>
    </citation>
    <scope>NUCLEOTIDE SEQUENCE [LARGE SCALE GENOMIC DNA]</scope>
    <source>
        <strain evidence="1 2">KB290</strain>
    </source>
</reference>
<gene>
    <name evidence="1" type="ORF">LVISKB_0736</name>
</gene>
<dbReference type="Proteomes" id="UP000012042">
    <property type="component" value="Chromosome"/>
</dbReference>
<sequence length="42" mass="4674">MEPAGFEPYYLEPLINKAFKAVFAISKTKVNAILNAITLKFA</sequence>